<dbReference type="InterPro" id="IPR001623">
    <property type="entry name" value="DnaJ_domain"/>
</dbReference>
<keyword evidence="2" id="KW-1133">Transmembrane helix</keyword>
<evidence type="ECO:0000256" key="2">
    <source>
        <dbReference type="SAM" id="Phobius"/>
    </source>
</evidence>
<protein>
    <recommendedName>
        <fullName evidence="3">J domain-containing protein</fullName>
    </recommendedName>
</protein>
<dbReference type="CDD" id="cd06257">
    <property type="entry name" value="DnaJ"/>
    <property type="match status" value="1"/>
</dbReference>
<keyword evidence="2" id="KW-0812">Transmembrane</keyword>
<comment type="caution">
    <text evidence="4">The sequence shown here is derived from an EMBL/GenBank/DDBJ whole genome shotgun (WGS) entry which is preliminary data.</text>
</comment>
<dbReference type="SMART" id="SM00271">
    <property type="entry name" value="DnaJ"/>
    <property type="match status" value="1"/>
</dbReference>
<proteinExistence type="predicted"/>
<gene>
    <name evidence="4" type="ORF">BDZ94DRAFT_824818</name>
</gene>
<dbReference type="PROSITE" id="PS50076">
    <property type="entry name" value="DNAJ_2"/>
    <property type="match status" value="1"/>
</dbReference>
<evidence type="ECO:0000259" key="3">
    <source>
        <dbReference type="PROSITE" id="PS50076"/>
    </source>
</evidence>
<feature type="region of interest" description="Disordered" evidence="1">
    <location>
        <begin position="180"/>
        <end position="208"/>
    </location>
</feature>
<dbReference type="OrthoDB" id="445556at2759"/>
<dbReference type="EMBL" id="MU150286">
    <property type="protein sequence ID" value="KAF9461325.1"/>
    <property type="molecule type" value="Genomic_DNA"/>
</dbReference>
<keyword evidence="2" id="KW-0472">Membrane</keyword>
<dbReference type="InterPro" id="IPR036869">
    <property type="entry name" value="J_dom_sf"/>
</dbReference>
<dbReference type="Proteomes" id="UP000807353">
    <property type="component" value="Unassembled WGS sequence"/>
</dbReference>
<dbReference type="AlphaFoldDB" id="A0A9P5Y2X0"/>
<sequence>MLITRYGYKLRWVDPKTLAGQVLRRASTTPKSTNPFPFPSTPHPTPHQIFHLPINASEGDIKARYFDLVRIYHPDKANPSIPPEDAHATFQSITAAYDSLRGKTPPGLSLFSATPQDLRPRTTAEWRAMRMKREALYAGSDERWKDKVILAGLLVTVAILVGQIFITKRQALAEAMAQSKHTKPLREGSEMSQANFDTTRLEARDSET</sequence>
<reference evidence="4" key="1">
    <citation type="submission" date="2020-11" db="EMBL/GenBank/DDBJ databases">
        <authorList>
            <consortium name="DOE Joint Genome Institute"/>
            <person name="Ahrendt S."/>
            <person name="Riley R."/>
            <person name="Andreopoulos W."/>
            <person name="Labutti K."/>
            <person name="Pangilinan J."/>
            <person name="Ruiz-Duenas F.J."/>
            <person name="Barrasa J.M."/>
            <person name="Sanchez-Garcia M."/>
            <person name="Camarero S."/>
            <person name="Miyauchi S."/>
            <person name="Serrano A."/>
            <person name="Linde D."/>
            <person name="Babiker R."/>
            <person name="Drula E."/>
            <person name="Ayuso-Fernandez I."/>
            <person name="Pacheco R."/>
            <person name="Padilla G."/>
            <person name="Ferreira P."/>
            <person name="Barriuso J."/>
            <person name="Kellner H."/>
            <person name="Castanera R."/>
            <person name="Alfaro M."/>
            <person name="Ramirez L."/>
            <person name="Pisabarro A.G."/>
            <person name="Kuo A."/>
            <person name="Tritt A."/>
            <person name="Lipzen A."/>
            <person name="He G."/>
            <person name="Yan M."/>
            <person name="Ng V."/>
            <person name="Cullen D."/>
            <person name="Martin F."/>
            <person name="Rosso M.-N."/>
            <person name="Henrissat B."/>
            <person name="Hibbett D."/>
            <person name="Martinez A.T."/>
            <person name="Grigoriev I.V."/>
        </authorList>
    </citation>
    <scope>NUCLEOTIDE SEQUENCE</scope>
    <source>
        <strain evidence="4">CBS 247.69</strain>
    </source>
</reference>
<evidence type="ECO:0000256" key="1">
    <source>
        <dbReference type="SAM" id="MobiDB-lite"/>
    </source>
</evidence>
<evidence type="ECO:0000313" key="4">
    <source>
        <dbReference type="EMBL" id="KAF9461325.1"/>
    </source>
</evidence>
<dbReference type="Gene3D" id="1.10.287.110">
    <property type="entry name" value="DnaJ domain"/>
    <property type="match status" value="1"/>
</dbReference>
<accession>A0A9P5Y2X0</accession>
<feature type="transmembrane region" description="Helical" evidence="2">
    <location>
        <begin position="148"/>
        <end position="166"/>
    </location>
</feature>
<evidence type="ECO:0000313" key="5">
    <source>
        <dbReference type="Proteomes" id="UP000807353"/>
    </source>
</evidence>
<feature type="domain" description="J" evidence="3">
    <location>
        <begin position="45"/>
        <end position="105"/>
    </location>
</feature>
<feature type="compositionally biased region" description="Basic and acidic residues" evidence="1">
    <location>
        <begin position="199"/>
        <end position="208"/>
    </location>
</feature>
<dbReference type="Pfam" id="PF00226">
    <property type="entry name" value="DnaJ"/>
    <property type="match status" value="1"/>
</dbReference>
<name>A0A9P5Y2X0_9AGAR</name>
<keyword evidence="5" id="KW-1185">Reference proteome</keyword>
<organism evidence="4 5">
    <name type="scientific">Collybia nuda</name>
    <dbReference type="NCBI Taxonomy" id="64659"/>
    <lineage>
        <taxon>Eukaryota</taxon>
        <taxon>Fungi</taxon>
        <taxon>Dikarya</taxon>
        <taxon>Basidiomycota</taxon>
        <taxon>Agaricomycotina</taxon>
        <taxon>Agaricomycetes</taxon>
        <taxon>Agaricomycetidae</taxon>
        <taxon>Agaricales</taxon>
        <taxon>Tricholomatineae</taxon>
        <taxon>Clitocybaceae</taxon>
        <taxon>Collybia</taxon>
    </lineage>
</organism>
<dbReference type="SUPFAM" id="SSF46565">
    <property type="entry name" value="Chaperone J-domain"/>
    <property type="match status" value="1"/>
</dbReference>